<evidence type="ECO:0000313" key="1">
    <source>
        <dbReference type="EMBL" id="QJA85795.1"/>
    </source>
</evidence>
<sequence length="196" mass="23619">MNRLLGSRCYECGPIDYTNDRGRFWRDEIKPFLRELGVIVIDPCQKPIINVLKEDKDLFRKLEGYVQTEQWYKLSNIIREIRVTDLRCVDISDWVIAHIDRNITMTGTMEEIFCANRQKKPVLIHCEQTLKDIPKWLWGTLPVEFMFDDWDKLKEYIDYIDKNDNIDTMKRWVFFDYEKLLLEIGFTRLTKPNSRV</sequence>
<dbReference type="AlphaFoldDB" id="A0A6M3KWR0"/>
<proteinExistence type="predicted"/>
<gene>
    <name evidence="1" type="ORF">MM415B02174_0005</name>
</gene>
<dbReference type="SUPFAM" id="SSF52309">
    <property type="entry name" value="N-(deoxy)ribosyltransferase-like"/>
    <property type="match status" value="1"/>
</dbReference>
<name>A0A6M3KWR0_9ZZZZ</name>
<dbReference type="EMBL" id="MT142596">
    <property type="protein sequence ID" value="QJA85795.1"/>
    <property type="molecule type" value="Genomic_DNA"/>
</dbReference>
<accession>A0A6M3KWR0</accession>
<dbReference type="Gene3D" id="3.40.50.450">
    <property type="match status" value="1"/>
</dbReference>
<organism evidence="1">
    <name type="scientific">viral metagenome</name>
    <dbReference type="NCBI Taxonomy" id="1070528"/>
    <lineage>
        <taxon>unclassified sequences</taxon>
        <taxon>metagenomes</taxon>
        <taxon>organismal metagenomes</taxon>
    </lineage>
</organism>
<protein>
    <submittedName>
        <fullName evidence="1">Uncharacterized protein</fullName>
    </submittedName>
</protein>
<reference evidence="1" key="1">
    <citation type="submission" date="2020-03" db="EMBL/GenBank/DDBJ databases">
        <title>The deep terrestrial virosphere.</title>
        <authorList>
            <person name="Holmfeldt K."/>
            <person name="Nilsson E."/>
            <person name="Simone D."/>
            <person name="Lopez-Fernandez M."/>
            <person name="Wu X."/>
            <person name="de Brujin I."/>
            <person name="Lundin D."/>
            <person name="Andersson A."/>
            <person name="Bertilsson S."/>
            <person name="Dopson M."/>
        </authorList>
    </citation>
    <scope>NUCLEOTIDE SEQUENCE</scope>
    <source>
        <strain evidence="1">MM415B02174</strain>
    </source>
</reference>